<comment type="caution">
    <text evidence="1">The sequence shown here is derived from an EMBL/GenBank/DDBJ whole genome shotgun (WGS) entry which is preliminary data.</text>
</comment>
<evidence type="ECO:0000313" key="2">
    <source>
        <dbReference type="Proteomes" id="UP000253551"/>
    </source>
</evidence>
<organism evidence="1 2">
    <name type="scientific">Rhizopus stolonifer</name>
    <name type="common">Rhizopus nigricans</name>
    <dbReference type="NCBI Taxonomy" id="4846"/>
    <lineage>
        <taxon>Eukaryota</taxon>
        <taxon>Fungi</taxon>
        <taxon>Fungi incertae sedis</taxon>
        <taxon>Mucoromycota</taxon>
        <taxon>Mucoromycotina</taxon>
        <taxon>Mucoromycetes</taxon>
        <taxon>Mucorales</taxon>
        <taxon>Mucorineae</taxon>
        <taxon>Rhizopodaceae</taxon>
        <taxon>Rhizopus</taxon>
    </lineage>
</organism>
<gene>
    <name evidence="1" type="ORF">CU098_008172</name>
</gene>
<dbReference type="OrthoDB" id="2289838at2759"/>
<protein>
    <submittedName>
        <fullName evidence="1">Uncharacterized protein</fullName>
    </submittedName>
</protein>
<proteinExistence type="predicted"/>
<dbReference type="Proteomes" id="UP000253551">
    <property type="component" value="Unassembled WGS sequence"/>
</dbReference>
<name>A0A367IR85_RHIST</name>
<dbReference type="EMBL" id="PJQM01006123">
    <property type="protein sequence ID" value="RCH80210.1"/>
    <property type="molecule type" value="Genomic_DNA"/>
</dbReference>
<accession>A0A367IR85</accession>
<dbReference type="AlphaFoldDB" id="A0A367IR85"/>
<sequence>MGDIDLTISNERTYTQSQMEAIIRDVVKQMDIEREDKINGVEIPRQVSEELDNTPTHQLNENFKKFRRETQRYVMGERTTPEKINKSVAPYLKKHSTETAMVVNTI</sequence>
<keyword evidence="2" id="KW-1185">Reference proteome</keyword>
<reference evidence="1 2" key="1">
    <citation type="journal article" date="2018" name="G3 (Bethesda)">
        <title>Phylogenetic and Phylogenomic Definition of Rhizopus Species.</title>
        <authorList>
            <person name="Gryganskyi A.P."/>
            <person name="Golan J."/>
            <person name="Dolatabadi S."/>
            <person name="Mondo S."/>
            <person name="Robb S."/>
            <person name="Idnurm A."/>
            <person name="Muszewska A."/>
            <person name="Steczkiewicz K."/>
            <person name="Masonjones S."/>
            <person name="Liao H.L."/>
            <person name="Gajdeczka M.T."/>
            <person name="Anike F."/>
            <person name="Vuek A."/>
            <person name="Anishchenko I.M."/>
            <person name="Voigt K."/>
            <person name="de Hoog G.S."/>
            <person name="Smith M.E."/>
            <person name="Heitman J."/>
            <person name="Vilgalys R."/>
            <person name="Stajich J.E."/>
        </authorList>
    </citation>
    <scope>NUCLEOTIDE SEQUENCE [LARGE SCALE GENOMIC DNA]</scope>
    <source>
        <strain evidence="1 2">LSU 92-RS-03</strain>
    </source>
</reference>
<evidence type="ECO:0000313" key="1">
    <source>
        <dbReference type="EMBL" id="RCH80210.1"/>
    </source>
</evidence>